<reference evidence="2 3" key="1">
    <citation type="submission" date="2018-05" db="EMBL/GenBank/DDBJ databases">
        <title>Genomic Encyclopedia of Type Strains, Phase IV (KMG-IV): sequencing the most valuable type-strain genomes for metagenomic binning, comparative biology and taxonomic classification.</title>
        <authorList>
            <person name="Goeker M."/>
        </authorList>
    </citation>
    <scope>NUCLEOTIDE SEQUENCE [LARGE SCALE GENOMIC DNA]</scope>
    <source>
        <strain evidence="2 3">DSM 6986</strain>
    </source>
</reference>
<organism evidence="2 3">
    <name type="scientific">Pseudaminobacter salicylatoxidans</name>
    <dbReference type="NCBI Taxonomy" id="93369"/>
    <lineage>
        <taxon>Bacteria</taxon>
        <taxon>Pseudomonadati</taxon>
        <taxon>Pseudomonadota</taxon>
        <taxon>Alphaproteobacteria</taxon>
        <taxon>Hyphomicrobiales</taxon>
        <taxon>Phyllobacteriaceae</taxon>
        <taxon>Pseudaminobacter</taxon>
    </lineage>
</organism>
<dbReference type="SUPFAM" id="SSF51556">
    <property type="entry name" value="Metallo-dependent hydrolases"/>
    <property type="match status" value="1"/>
</dbReference>
<dbReference type="InterPro" id="IPR011059">
    <property type="entry name" value="Metal-dep_hydrolase_composite"/>
</dbReference>
<dbReference type="OrthoDB" id="9811399at2"/>
<dbReference type="InterPro" id="IPR018228">
    <property type="entry name" value="DNase_TatD-rel_CS"/>
</dbReference>
<dbReference type="RefSeq" id="WP_109611309.1">
    <property type="nucleotide sequence ID" value="NZ_QGGG01000001.1"/>
</dbReference>
<dbReference type="InterPro" id="IPR033932">
    <property type="entry name" value="YtcJ-like"/>
</dbReference>
<evidence type="ECO:0000313" key="3">
    <source>
        <dbReference type="Proteomes" id="UP000245396"/>
    </source>
</evidence>
<dbReference type="AlphaFoldDB" id="A0A316CDY4"/>
<dbReference type="SUPFAM" id="SSF51338">
    <property type="entry name" value="Composite domain of metallo-dependent hydrolases"/>
    <property type="match status" value="1"/>
</dbReference>
<protein>
    <recommendedName>
        <fullName evidence="1">Amidohydrolase 3 domain-containing protein</fullName>
    </recommendedName>
</protein>
<keyword evidence="3" id="KW-1185">Reference proteome</keyword>
<comment type="caution">
    <text evidence="2">The sequence shown here is derived from an EMBL/GenBank/DDBJ whole genome shotgun (WGS) entry which is preliminary data.</text>
</comment>
<dbReference type="Gene3D" id="3.10.310.70">
    <property type="match status" value="1"/>
</dbReference>
<dbReference type="GO" id="GO:0016810">
    <property type="term" value="F:hydrolase activity, acting on carbon-nitrogen (but not peptide) bonds"/>
    <property type="evidence" value="ECO:0007669"/>
    <property type="project" value="InterPro"/>
</dbReference>
<dbReference type="Proteomes" id="UP000245396">
    <property type="component" value="Unassembled WGS sequence"/>
</dbReference>
<dbReference type="STRING" id="1192868.GCA_000304395_04231"/>
<dbReference type="PANTHER" id="PTHR22642:SF2">
    <property type="entry name" value="PROTEIN LONG AFTER FAR-RED 3"/>
    <property type="match status" value="1"/>
</dbReference>
<dbReference type="CDD" id="cd01300">
    <property type="entry name" value="YtcJ_like"/>
    <property type="match status" value="1"/>
</dbReference>
<sequence>MLERTPVDTVVVNGRLYTMVSPGKSVEALAIANGRIVARGTSADILAFAPDARVVDCEGRAGIPGIIDSHCHPDMQGARLGRWHDFSDGAIQDRAQLLDLVARALDGKPGDHWFVGYRFDDRDGGYPLIEELDRAAGGRPAFIYRRCAQMGFANSAALAAIGFSAATQDPPFGRIERDERGTPTGLLRARAAHMMIEHIQADYTADDFRRGLVRVFDEYLSYGVTSVHNSLTQTQAIKAYQDMRDAGELKVRVGMLATGRDDDLVRAVVRSGLRTGFGDEWLKLIGVEWVGDGSTSGRTAAYNEPYVGEPVLGEPPNNRGALLLDRAEHTRRVTQAHLAGLMVCTDAMGDRGIEHVLDIYEDVLAAHPRADHRLRIEHCCAVTPAILERLKRSGIVCSSAAGFAWDLGDAHIDNRGAAAMKNMWPHRAMIDAGVMAPAHSDAPVCTVNPFAAMSALVNRKTRSGRSLDSSQAITVYEALCAYTRLGAWAGREEAIKGDLGLGKLADLCLLDRDPFEIPEETLADVVVTKTLVGGDVMFDRATTKAA</sequence>
<gene>
    <name evidence="2" type="ORF">C7441_101187</name>
</gene>
<dbReference type="Gene3D" id="2.30.40.10">
    <property type="entry name" value="Urease, subunit C, domain 1"/>
    <property type="match status" value="1"/>
</dbReference>
<dbReference type="InterPro" id="IPR032466">
    <property type="entry name" value="Metal_Hydrolase"/>
</dbReference>
<name>A0A316CDY4_PSESE</name>
<feature type="domain" description="Amidohydrolase 3" evidence="1">
    <location>
        <begin position="53"/>
        <end position="537"/>
    </location>
</feature>
<dbReference type="InterPro" id="IPR013108">
    <property type="entry name" value="Amidohydro_3"/>
</dbReference>
<dbReference type="Gene3D" id="3.20.20.140">
    <property type="entry name" value="Metal-dependent hydrolases"/>
    <property type="match status" value="1"/>
</dbReference>
<evidence type="ECO:0000313" key="2">
    <source>
        <dbReference type="EMBL" id="PWJ86307.1"/>
    </source>
</evidence>
<dbReference type="PANTHER" id="PTHR22642">
    <property type="entry name" value="IMIDAZOLONEPROPIONASE"/>
    <property type="match status" value="1"/>
</dbReference>
<evidence type="ECO:0000259" key="1">
    <source>
        <dbReference type="Pfam" id="PF07969"/>
    </source>
</evidence>
<accession>A0A316CDY4</accession>
<dbReference type="Pfam" id="PF07969">
    <property type="entry name" value="Amidohydro_3"/>
    <property type="match status" value="1"/>
</dbReference>
<dbReference type="PROSITE" id="PS01137">
    <property type="entry name" value="TATD_1"/>
    <property type="match status" value="1"/>
</dbReference>
<dbReference type="EMBL" id="QGGG01000001">
    <property type="protein sequence ID" value="PWJ86307.1"/>
    <property type="molecule type" value="Genomic_DNA"/>
</dbReference>
<proteinExistence type="predicted"/>